<evidence type="ECO:0008006" key="3">
    <source>
        <dbReference type="Google" id="ProtNLM"/>
    </source>
</evidence>
<sequence>MDKSFYYSVDRSLVGQYRSMLELMKIPYVVETPVALLKDGANQVVIVFPNMPVKLYGMVRKLFKKDGLPYHK</sequence>
<evidence type="ECO:0000313" key="1">
    <source>
        <dbReference type="EMBL" id="RNB92489.1"/>
    </source>
</evidence>
<proteinExistence type="predicted"/>
<keyword evidence="2" id="KW-1185">Reference proteome</keyword>
<name>A0A3M8DY85_9BACL</name>
<dbReference type="Proteomes" id="UP000271031">
    <property type="component" value="Unassembled WGS sequence"/>
</dbReference>
<dbReference type="OrthoDB" id="2470111at2"/>
<dbReference type="AlphaFoldDB" id="A0A3M8DY85"/>
<dbReference type="EMBL" id="RHHQ01000003">
    <property type="protein sequence ID" value="RNB92489.1"/>
    <property type="molecule type" value="Genomic_DNA"/>
</dbReference>
<evidence type="ECO:0000313" key="2">
    <source>
        <dbReference type="Proteomes" id="UP000271031"/>
    </source>
</evidence>
<gene>
    <name evidence="1" type="ORF">EDM56_01995</name>
</gene>
<organism evidence="1 2">
    <name type="scientific">Brevibacillus fluminis</name>
    <dbReference type="NCBI Taxonomy" id="511487"/>
    <lineage>
        <taxon>Bacteria</taxon>
        <taxon>Bacillati</taxon>
        <taxon>Bacillota</taxon>
        <taxon>Bacilli</taxon>
        <taxon>Bacillales</taxon>
        <taxon>Paenibacillaceae</taxon>
        <taxon>Brevibacillus</taxon>
    </lineage>
</organism>
<accession>A0A3M8DY85</accession>
<protein>
    <recommendedName>
        <fullName evidence="3">DUF2007 domain-containing protein</fullName>
    </recommendedName>
</protein>
<comment type="caution">
    <text evidence="1">The sequence shown here is derived from an EMBL/GenBank/DDBJ whole genome shotgun (WGS) entry which is preliminary data.</text>
</comment>
<reference evidence="1 2" key="1">
    <citation type="submission" date="2018-10" db="EMBL/GenBank/DDBJ databases">
        <title>Phylogenomics of Brevibacillus.</title>
        <authorList>
            <person name="Dunlap C."/>
        </authorList>
    </citation>
    <scope>NUCLEOTIDE SEQUENCE [LARGE SCALE GENOMIC DNA]</scope>
    <source>
        <strain evidence="1 2">JCM 15716</strain>
    </source>
</reference>